<name>A0ABS3JC32_9BACT</name>
<keyword evidence="1" id="KW-0472">Membrane</keyword>
<reference evidence="2 3" key="1">
    <citation type="submission" date="2021-03" db="EMBL/GenBank/DDBJ databases">
        <title>Fibrella sp. HMF5405 genome sequencing and assembly.</title>
        <authorList>
            <person name="Kang H."/>
            <person name="Kim H."/>
            <person name="Bae S."/>
            <person name="Joh K."/>
        </authorList>
    </citation>
    <scope>NUCLEOTIDE SEQUENCE [LARGE SCALE GENOMIC DNA]</scope>
    <source>
        <strain evidence="2 3">HMF5405</strain>
    </source>
</reference>
<gene>
    <name evidence="2" type="ORF">J2I46_00340</name>
</gene>
<accession>A0ABS3JC32</accession>
<dbReference type="EMBL" id="JAFMYW010000001">
    <property type="protein sequence ID" value="MBO0947011.1"/>
    <property type="molecule type" value="Genomic_DNA"/>
</dbReference>
<dbReference type="InterPro" id="IPR008979">
    <property type="entry name" value="Galactose-bd-like_sf"/>
</dbReference>
<feature type="transmembrane region" description="Helical" evidence="1">
    <location>
        <begin position="6"/>
        <end position="24"/>
    </location>
</feature>
<keyword evidence="1" id="KW-1133">Transmembrane helix</keyword>
<protein>
    <submittedName>
        <fullName evidence="2">Uncharacterized protein</fullName>
    </submittedName>
</protein>
<comment type="caution">
    <text evidence="2">The sequence shown here is derived from an EMBL/GenBank/DDBJ whole genome shotgun (WGS) entry which is preliminary data.</text>
</comment>
<dbReference type="RefSeq" id="WP_207326938.1">
    <property type="nucleotide sequence ID" value="NZ_JAFMYW010000001.1"/>
</dbReference>
<dbReference type="Proteomes" id="UP000664628">
    <property type="component" value="Unassembled WGS sequence"/>
</dbReference>
<evidence type="ECO:0000256" key="1">
    <source>
        <dbReference type="SAM" id="Phobius"/>
    </source>
</evidence>
<keyword evidence="1" id="KW-0812">Transmembrane</keyword>
<organism evidence="2 3">
    <name type="scientific">Fibrella forsythiae</name>
    <dbReference type="NCBI Taxonomy" id="2817061"/>
    <lineage>
        <taxon>Bacteria</taxon>
        <taxon>Pseudomonadati</taxon>
        <taxon>Bacteroidota</taxon>
        <taxon>Cytophagia</taxon>
        <taxon>Cytophagales</taxon>
        <taxon>Spirosomataceae</taxon>
        <taxon>Fibrella</taxon>
    </lineage>
</organism>
<keyword evidence="3" id="KW-1185">Reference proteome</keyword>
<evidence type="ECO:0000313" key="3">
    <source>
        <dbReference type="Proteomes" id="UP000664628"/>
    </source>
</evidence>
<sequence>MKITNTLIGVAIVLMLAIGAGLWMTRRKDEPITAGVLRNIAPEATLTTSSTHPGFLKSNAILDAAIPTGYTWGITGGWNDGTQGVFPDWIELTWPVSMAISNVTITSVASGADGSSSLGTSGESLYCLRDFSIMGWVNGGWQTVVNVAGNTKGVTTHAFNVLVTSKLRVTVTDSPLHDWSRIAQIQVTGREA</sequence>
<dbReference type="SUPFAM" id="SSF49785">
    <property type="entry name" value="Galactose-binding domain-like"/>
    <property type="match status" value="1"/>
</dbReference>
<proteinExistence type="predicted"/>
<evidence type="ECO:0000313" key="2">
    <source>
        <dbReference type="EMBL" id="MBO0947011.1"/>
    </source>
</evidence>
<dbReference type="Gene3D" id="2.60.120.260">
    <property type="entry name" value="Galactose-binding domain-like"/>
    <property type="match status" value="1"/>
</dbReference>